<evidence type="ECO:0000256" key="1">
    <source>
        <dbReference type="SAM" id="SignalP"/>
    </source>
</evidence>
<dbReference type="Proteomes" id="UP000325313">
    <property type="component" value="Unassembled WGS sequence"/>
</dbReference>
<comment type="caution">
    <text evidence="2">The sequence shown here is derived from an EMBL/GenBank/DDBJ whole genome shotgun (WGS) entry which is preliminary data.</text>
</comment>
<proteinExistence type="predicted"/>
<reference evidence="4 5" key="1">
    <citation type="submission" date="2019-05" db="EMBL/GenBank/DDBJ databases">
        <title>Emergence of the Ug99 lineage of the wheat stem rust pathogen through somatic hybridization.</title>
        <authorList>
            <person name="Li F."/>
            <person name="Upadhyaya N.M."/>
            <person name="Sperschneider J."/>
            <person name="Matny O."/>
            <person name="Nguyen-Phuc H."/>
            <person name="Mago R."/>
            <person name="Raley C."/>
            <person name="Miller M.E."/>
            <person name="Silverstein K.A.T."/>
            <person name="Henningsen E."/>
            <person name="Hirsch C.D."/>
            <person name="Visser B."/>
            <person name="Pretorius Z.A."/>
            <person name="Steffenson B.J."/>
            <person name="Schwessinger B."/>
            <person name="Dodds P.N."/>
            <person name="Figueroa M."/>
        </authorList>
    </citation>
    <scope>NUCLEOTIDE SEQUENCE [LARGE SCALE GENOMIC DNA]</scope>
    <source>
        <strain evidence="2">21-0</strain>
        <strain evidence="3 5">Ug99</strain>
    </source>
</reference>
<sequence length="127" mass="13849">MRFSEPWTQATLVTTALVAILGFQKSQAMTPCQGVRIGWKIAKHAPPGDKVDSEKLGHIMAEAVSKNPELMQNEELFSAKVKEVFGQLREANRPACGHGQGSIQKGKKGTKFCLECLSRATNYGSNT</sequence>
<dbReference type="EMBL" id="VSWC01000105">
    <property type="protein sequence ID" value="KAA1086883.1"/>
    <property type="molecule type" value="Genomic_DNA"/>
</dbReference>
<evidence type="ECO:0000313" key="2">
    <source>
        <dbReference type="EMBL" id="KAA1086883.1"/>
    </source>
</evidence>
<keyword evidence="1" id="KW-0732">Signal</keyword>
<dbReference type="OrthoDB" id="10277504at2759"/>
<dbReference type="EMBL" id="VDEP01000137">
    <property type="protein sequence ID" value="KAA1129329.1"/>
    <property type="molecule type" value="Genomic_DNA"/>
</dbReference>
<evidence type="ECO:0000313" key="5">
    <source>
        <dbReference type="Proteomes" id="UP000325313"/>
    </source>
</evidence>
<evidence type="ECO:0000313" key="4">
    <source>
        <dbReference type="Proteomes" id="UP000324748"/>
    </source>
</evidence>
<name>A0A5B0NDP3_PUCGR</name>
<evidence type="ECO:0000313" key="3">
    <source>
        <dbReference type="EMBL" id="KAA1129329.1"/>
    </source>
</evidence>
<dbReference type="Proteomes" id="UP000324748">
    <property type="component" value="Unassembled WGS sequence"/>
</dbReference>
<gene>
    <name evidence="2" type="ORF">PGT21_014609</name>
    <name evidence="3" type="ORF">PGTUg99_027658</name>
</gene>
<feature type="chain" id="PRO_5036137448" evidence="1">
    <location>
        <begin position="29"/>
        <end position="127"/>
    </location>
</feature>
<accession>A0A5B0NDP3</accession>
<dbReference type="AlphaFoldDB" id="A0A5B0NDP3"/>
<keyword evidence="4" id="KW-1185">Reference proteome</keyword>
<feature type="signal peptide" evidence="1">
    <location>
        <begin position="1"/>
        <end position="28"/>
    </location>
</feature>
<protein>
    <submittedName>
        <fullName evidence="2">Uncharacterized protein</fullName>
    </submittedName>
</protein>
<organism evidence="2 4">
    <name type="scientific">Puccinia graminis f. sp. tritici</name>
    <dbReference type="NCBI Taxonomy" id="56615"/>
    <lineage>
        <taxon>Eukaryota</taxon>
        <taxon>Fungi</taxon>
        <taxon>Dikarya</taxon>
        <taxon>Basidiomycota</taxon>
        <taxon>Pucciniomycotina</taxon>
        <taxon>Pucciniomycetes</taxon>
        <taxon>Pucciniales</taxon>
        <taxon>Pucciniaceae</taxon>
        <taxon>Puccinia</taxon>
    </lineage>
</organism>